<evidence type="ECO:0000256" key="6">
    <source>
        <dbReference type="ARBA" id="ARBA00022723"/>
    </source>
</evidence>
<feature type="active site" description="Proton acceptor" evidence="10">
    <location>
        <position position="127"/>
    </location>
</feature>
<keyword evidence="7 10" id="KW-0418">Kinase</keyword>
<evidence type="ECO:0000313" key="13">
    <source>
        <dbReference type="Proteomes" id="UP000019753"/>
    </source>
</evidence>
<dbReference type="GO" id="GO:0047334">
    <property type="term" value="F:diphosphate-fructose-6-phosphate 1-phosphotransferase activity"/>
    <property type="evidence" value="ECO:0007669"/>
    <property type="project" value="InterPro"/>
</dbReference>
<dbReference type="UniPathway" id="UPA00109">
    <property type="reaction ID" value="UER00182"/>
</dbReference>
<feature type="binding site" description="in other chain" evidence="10">
    <location>
        <begin position="125"/>
        <end position="127"/>
    </location>
    <ligand>
        <name>substrate</name>
        <note>ligand shared between dimeric partners</note>
    </ligand>
</feature>
<dbReference type="SUPFAM" id="SSF53784">
    <property type="entry name" value="Phosphofructokinase"/>
    <property type="match status" value="1"/>
</dbReference>
<protein>
    <recommendedName>
        <fullName evidence="10">ATP-dependent 6-phosphofructokinase</fullName>
        <shortName evidence="10">ATP-PFK</shortName>
        <shortName evidence="10">Phosphofructokinase</shortName>
        <ecNumber evidence="10">2.7.1.11</ecNumber>
    </recommendedName>
    <alternativeName>
        <fullName evidence="10">Phosphohexokinase</fullName>
    </alternativeName>
</protein>
<evidence type="ECO:0000256" key="7">
    <source>
        <dbReference type="ARBA" id="ARBA00022777"/>
    </source>
</evidence>
<dbReference type="GO" id="GO:0048029">
    <property type="term" value="F:monosaccharide binding"/>
    <property type="evidence" value="ECO:0007669"/>
    <property type="project" value="TreeGrafter"/>
</dbReference>
<feature type="binding site" evidence="10">
    <location>
        <position position="103"/>
    </location>
    <ligand>
        <name>Mg(2+)</name>
        <dbReference type="ChEBI" id="CHEBI:18420"/>
        <note>catalytic</note>
    </ligand>
</feature>
<dbReference type="GO" id="GO:0061621">
    <property type="term" value="P:canonical glycolysis"/>
    <property type="evidence" value="ECO:0007669"/>
    <property type="project" value="TreeGrafter"/>
</dbReference>
<dbReference type="PRINTS" id="PR00476">
    <property type="entry name" value="PHFRCTKINASE"/>
</dbReference>
<dbReference type="InterPro" id="IPR035966">
    <property type="entry name" value="PKF_sf"/>
</dbReference>
<dbReference type="NCBIfam" id="NF002872">
    <property type="entry name" value="PRK03202.1"/>
    <property type="match status" value="1"/>
</dbReference>
<evidence type="ECO:0000259" key="11">
    <source>
        <dbReference type="Pfam" id="PF00365"/>
    </source>
</evidence>
<dbReference type="Pfam" id="PF00365">
    <property type="entry name" value="PFK"/>
    <property type="match status" value="1"/>
</dbReference>
<dbReference type="FunFam" id="3.40.50.460:FF:000002">
    <property type="entry name" value="ATP-dependent 6-phosphofructokinase"/>
    <property type="match status" value="1"/>
</dbReference>
<evidence type="ECO:0000256" key="4">
    <source>
        <dbReference type="ARBA" id="ARBA00022490"/>
    </source>
</evidence>
<dbReference type="GO" id="GO:0042802">
    <property type="term" value="F:identical protein binding"/>
    <property type="evidence" value="ECO:0007669"/>
    <property type="project" value="TreeGrafter"/>
</dbReference>
<dbReference type="Gene3D" id="3.40.50.460">
    <property type="entry name" value="Phosphofructokinase domain"/>
    <property type="match status" value="1"/>
</dbReference>
<dbReference type="PROSITE" id="PS00433">
    <property type="entry name" value="PHOSPHOFRUCTOKINASE"/>
    <property type="match status" value="1"/>
</dbReference>
<feature type="site" description="Important for substrate specificity; cannot use PPi as phosphoryl donor" evidence="10">
    <location>
        <position position="104"/>
    </location>
</feature>
<dbReference type="PIRSF" id="PIRSF000532">
    <property type="entry name" value="ATP_PFK_prok"/>
    <property type="match status" value="1"/>
</dbReference>
<evidence type="ECO:0000256" key="8">
    <source>
        <dbReference type="ARBA" id="ARBA00022842"/>
    </source>
</evidence>
<dbReference type="GO" id="GO:0005524">
    <property type="term" value="F:ATP binding"/>
    <property type="evidence" value="ECO:0007669"/>
    <property type="project" value="UniProtKB-KW"/>
</dbReference>
<comment type="similarity">
    <text evidence="10">Belongs to the phosphofructokinase type A (PFKA) family. Mixed-substrate PFK group III subfamily.</text>
</comment>
<sequence>MRVGLLTGGGDCPGLNAAIRAVVKHGEGTYGHSIVGFRNGWRGVVEGDVLPLGRQHIRNVLPVGGTILGTARYHPNAEDGGIEAVMATLEAERIEALICIGGDGTLHAASKVAEAGVKIVAIPKTIDNDVSGTDLSIGFHTAVNIATEAIDRIHTTAESHNRVMVVEVMGRHAGWIAINAGIAGGAELVLTPEDPFDIDQVIKFLKHRHRAHANFSIVVVAEGAEPRRGGSMDFTTQLGRFGEIVAGAVGDRLAHEIAERTGFDTRVTILGHVQRGGSPTPTDRILGSRFGVAAIDAVVEGRTGVMTALRGEEVVLVPLAEVAGKPKRVPPDLIRAAQVLA</sequence>
<evidence type="ECO:0000256" key="9">
    <source>
        <dbReference type="ARBA" id="ARBA00023152"/>
    </source>
</evidence>
<feature type="binding site" evidence="10">
    <location>
        <begin position="102"/>
        <end position="105"/>
    </location>
    <ligand>
        <name>ATP</name>
        <dbReference type="ChEBI" id="CHEBI:30616"/>
    </ligand>
</feature>
<dbReference type="HAMAP" id="MF_01976">
    <property type="entry name" value="Phosphofructokinase_III"/>
    <property type="match status" value="1"/>
</dbReference>
<dbReference type="EMBL" id="AXCW01000039">
    <property type="protein sequence ID" value="EYR64257.1"/>
    <property type="molecule type" value="Genomic_DNA"/>
</dbReference>
<feature type="binding site" evidence="10">
    <location>
        <begin position="72"/>
        <end position="73"/>
    </location>
    <ligand>
        <name>ATP</name>
        <dbReference type="ChEBI" id="CHEBI:30616"/>
    </ligand>
</feature>
<comment type="caution">
    <text evidence="12">The sequence shown here is derived from an EMBL/GenBank/DDBJ whole genome shotgun (WGS) entry which is preliminary data.</text>
</comment>
<dbReference type="GO" id="GO:0005945">
    <property type="term" value="C:6-phosphofructokinase complex"/>
    <property type="evidence" value="ECO:0007669"/>
    <property type="project" value="TreeGrafter"/>
</dbReference>
<dbReference type="EC" id="2.7.1.11" evidence="10"/>
<keyword evidence="10" id="KW-0067">ATP-binding</keyword>
<comment type="subunit">
    <text evidence="10">Homodimer or homotetramer.</text>
</comment>
<dbReference type="InterPro" id="IPR012829">
    <property type="entry name" value="Phosphofructokinase_III"/>
</dbReference>
<reference evidence="12 13" key="1">
    <citation type="submission" date="2014-01" db="EMBL/GenBank/DDBJ databases">
        <title>Actinotalea ferrariae CF5-4.</title>
        <authorList>
            <person name="Chen F."/>
            <person name="Li Y."/>
            <person name="Wang G."/>
        </authorList>
    </citation>
    <scope>NUCLEOTIDE SEQUENCE [LARGE SCALE GENOMIC DNA]</scope>
    <source>
        <strain evidence="12 13">CF5-4</strain>
    </source>
</reference>
<name>A0A021VYV0_9CELL</name>
<keyword evidence="5 10" id="KW-0808">Transferase</keyword>
<keyword evidence="9 10" id="KW-0324">Glycolysis</keyword>
<dbReference type="RefSeq" id="WP_034223884.1">
    <property type="nucleotide sequence ID" value="NZ_AXCW01000039.1"/>
</dbReference>
<feature type="binding site" evidence="10">
    <location>
        <position position="10"/>
    </location>
    <ligand>
        <name>ATP</name>
        <dbReference type="ChEBI" id="CHEBI:30616"/>
    </ligand>
</feature>
<evidence type="ECO:0000313" key="12">
    <source>
        <dbReference type="EMBL" id="EYR64257.1"/>
    </source>
</evidence>
<accession>A0A021VYV0</accession>
<keyword evidence="13" id="KW-1185">Reference proteome</keyword>
<dbReference type="Gene3D" id="3.40.50.450">
    <property type="match status" value="1"/>
</dbReference>
<proteinExistence type="inferred from homology"/>
<feature type="binding site" description="in other chain" evidence="10">
    <location>
        <position position="222"/>
    </location>
    <ligand>
        <name>substrate</name>
        <note>ligand shared between dimeric partners</note>
    </ligand>
</feature>
<evidence type="ECO:0000256" key="5">
    <source>
        <dbReference type="ARBA" id="ARBA00022679"/>
    </source>
</evidence>
<dbReference type="GO" id="GO:0003872">
    <property type="term" value="F:6-phosphofructokinase activity"/>
    <property type="evidence" value="ECO:0007669"/>
    <property type="project" value="UniProtKB-UniRule"/>
</dbReference>
<dbReference type="InterPro" id="IPR015912">
    <property type="entry name" value="Phosphofructokinase_CS"/>
</dbReference>
<feature type="binding site" evidence="10">
    <location>
        <position position="162"/>
    </location>
    <ligand>
        <name>substrate</name>
        <note>ligand shared between dimeric partners</note>
    </ligand>
</feature>
<evidence type="ECO:0000256" key="2">
    <source>
        <dbReference type="ARBA" id="ARBA00004496"/>
    </source>
</evidence>
<feature type="binding site" description="in other chain" evidence="10">
    <location>
        <begin position="169"/>
        <end position="171"/>
    </location>
    <ligand>
        <name>substrate</name>
        <note>ligand shared between dimeric partners</note>
    </ligand>
</feature>
<comment type="cofactor">
    <cofactor evidence="1 10">
        <name>Mg(2+)</name>
        <dbReference type="ChEBI" id="CHEBI:18420"/>
    </cofactor>
</comment>
<feature type="domain" description="Phosphofructokinase" evidence="11">
    <location>
        <begin position="2"/>
        <end position="298"/>
    </location>
</feature>
<dbReference type="AlphaFoldDB" id="A0A021VYV0"/>
<comment type="function">
    <text evidence="10">Catalyzes the phosphorylation of D-fructose 6-phosphate to fructose 1,6-bisphosphate by ATP, the first committing step of glycolysis.</text>
</comment>
<evidence type="ECO:0000256" key="1">
    <source>
        <dbReference type="ARBA" id="ARBA00001946"/>
    </source>
</evidence>
<keyword evidence="6 10" id="KW-0479">Metal-binding</keyword>
<dbReference type="InterPro" id="IPR000023">
    <property type="entry name" value="Phosphofructokinase_dom"/>
</dbReference>
<dbReference type="OrthoDB" id="9802503at2"/>
<keyword evidence="8 10" id="KW-0460">Magnesium</keyword>
<comment type="catalytic activity">
    <reaction evidence="10">
        <text>beta-D-fructose 6-phosphate + ATP = beta-D-fructose 1,6-bisphosphate + ADP + H(+)</text>
        <dbReference type="Rhea" id="RHEA:16109"/>
        <dbReference type="ChEBI" id="CHEBI:15378"/>
        <dbReference type="ChEBI" id="CHEBI:30616"/>
        <dbReference type="ChEBI" id="CHEBI:32966"/>
        <dbReference type="ChEBI" id="CHEBI:57634"/>
        <dbReference type="ChEBI" id="CHEBI:456216"/>
        <dbReference type="EC" id="2.7.1.11"/>
    </reaction>
</comment>
<keyword evidence="10" id="KW-0547">Nucleotide-binding</keyword>
<dbReference type="GO" id="GO:0030388">
    <property type="term" value="P:fructose 1,6-bisphosphate metabolic process"/>
    <property type="evidence" value="ECO:0007669"/>
    <property type="project" value="TreeGrafter"/>
</dbReference>
<dbReference type="InterPro" id="IPR022953">
    <property type="entry name" value="ATP_PFK"/>
</dbReference>
<comment type="pathway">
    <text evidence="3 10">Carbohydrate degradation; glycolysis; D-glyceraldehyde 3-phosphate and glycerone phosphate from D-glucose: step 3/4.</text>
</comment>
<dbReference type="PANTHER" id="PTHR13697:SF52">
    <property type="entry name" value="ATP-DEPENDENT 6-PHOSPHOFRUCTOKINASE 3"/>
    <property type="match status" value="1"/>
</dbReference>
<dbReference type="GO" id="GO:0070095">
    <property type="term" value="F:fructose-6-phosphate binding"/>
    <property type="evidence" value="ECO:0007669"/>
    <property type="project" value="TreeGrafter"/>
</dbReference>
<feature type="binding site" evidence="10">
    <location>
        <position position="266"/>
    </location>
    <ligand>
        <name>substrate</name>
        <note>ligand shared between dimeric partners</note>
    </ligand>
</feature>
<dbReference type="GO" id="GO:0006002">
    <property type="term" value="P:fructose 6-phosphate metabolic process"/>
    <property type="evidence" value="ECO:0007669"/>
    <property type="project" value="InterPro"/>
</dbReference>
<evidence type="ECO:0000256" key="3">
    <source>
        <dbReference type="ARBA" id="ARBA00004679"/>
    </source>
</evidence>
<dbReference type="GO" id="GO:0046872">
    <property type="term" value="F:metal ion binding"/>
    <property type="evidence" value="ECO:0007669"/>
    <property type="project" value="UniProtKB-KW"/>
</dbReference>
<gene>
    <name evidence="10" type="primary">pfkA</name>
    <name evidence="12" type="ORF">N866_13650</name>
</gene>
<evidence type="ECO:0000256" key="10">
    <source>
        <dbReference type="HAMAP-Rule" id="MF_01976"/>
    </source>
</evidence>
<comment type="subcellular location">
    <subcellularLocation>
        <location evidence="2 10">Cytoplasm</location>
    </subcellularLocation>
</comment>
<dbReference type="Proteomes" id="UP000019753">
    <property type="component" value="Unassembled WGS sequence"/>
</dbReference>
<dbReference type="GO" id="GO:0016208">
    <property type="term" value="F:AMP binding"/>
    <property type="evidence" value="ECO:0007669"/>
    <property type="project" value="TreeGrafter"/>
</dbReference>
<dbReference type="PANTHER" id="PTHR13697">
    <property type="entry name" value="PHOSPHOFRUCTOKINASE"/>
    <property type="match status" value="1"/>
</dbReference>
<organism evidence="12 13">
    <name type="scientific">Actinotalea ferrariae CF5-4</name>
    <dbReference type="NCBI Taxonomy" id="948458"/>
    <lineage>
        <taxon>Bacteria</taxon>
        <taxon>Bacillati</taxon>
        <taxon>Actinomycetota</taxon>
        <taxon>Actinomycetes</taxon>
        <taxon>Micrococcales</taxon>
        <taxon>Cellulomonadaceae</taxon>
        <taxon>Actinotalea</taxon>
    </lineage>
</organism>
<comment type="caution">
    <text evidence="10">Lacks conserved residue(s) required for the propagation of feature annotation.</text>
</comment>
<dbReference type="InterPro" id="IPR012003">
    <property type="entry name" value="ATP_PFK_prok-type"/>
</dbReference>
<keyword evidence="4 10" id="KW-0963">Cytoplasm</keyword>
<feature type="binding site" description="in other chain" evidence="10">
    <location>
        <begin position="272"/>
        <end position="275"/>
    </location>
    <ligand>
        <name>substrate</name>
        <note>ligand shared between dimeric partners</note>
    </ligand>
</feature>